<dbReference type="RefSeq" id="WP_230841138.1">
    <property type="nucleotide sequence ID" value="NZ_CP063845.1"/>
</dbReference>
<dbReference type="EMBL" id="CP063845">
    <property type="protein sequence ID" value="UFP94083.1"/>
    <property type="molecule type" value="Genomic_DNA"/>
</dbReference>
<dbReference type="Gene3D" id="3.40.190.10">
    <property type="entry name" value="Periplasmic binding protein-like II"/>
    <property type="match status" value="1"/>
</dbReference>
<dbReference type="SUPFAM" id="SSF53850">
    <property type="entry name" value="Periplasmic binding protein-like II"/>
    <property type="match status" value="1"/>
</dbReference>
<protein>
    <submittedName>
        <fullName evidence="1">Substrate-binding domain-containing protein</fullName>
    </submittedName>
</protein>
<name>A0ABY3PKM0_9CYAN</name>
<organism evidence="1 2">
    <name type="scientific">Gloeobacter morelensis MG652769</name>
    <dbReference type="NCBI Taxonomy" id="2781736"/>
    <lineage>
        <taxon>Bacteria</taxon>
        <taxon>Bacillati</taxon>
        <taxon>Cyanobacteriota</taxon>
        <taxon>Cyanophyceae</taxon>
        <taxon>Gloeobacterales</taxon>
        <taxon>Gloeobacteraceae</taxon>
        <taxon>Gloeobacter</taxon>
        <taxon>Gloeobacter morelensis</taxon>
    </lineage>
</organism>
<proteinExistence type="predicted"/>
<evidence type="ECO:0000313" key="1">
    <source>
        <dbReference type="EMBL" id="UFP94083.1"/>
    </source>
</evidence>
<keyword evidence="2" id="KW-1185">Reference proteome</keyword>
<accession>A0ABY3PKM0</accession>
<dbReference type="Proteomes" id="UP001054846">
    <property type="component" value="Chromosome"/>
</dbReference>
<reference evidence="1 2" key="1">
    <citation type="journal article" date="2021" name="Genome Biol. Evol.">
        <title>Complete Genome Sequencing of a Novel Gloeobacter Species from a Waterfall Cave in Mexico.</title>
        <authorList>
            <person name="Saw J.H."/>
            <person name="Cardona T."/>
            <person name="Montejano G."/>
        </authorList>
    </citation>
    <scope>NUCLEOTIDE SEQUENCE [LARGE SCALE GENOMIC DNA]</scope>
    <source>
        <strain evidence="1">MG652769</strain>
    </source>
</reference>
<sequence>MPPPVTGVPLIDSPSVLQWPADNPPSLATLAEPTANRSFDFHASIDRCDMVLVSSGNYHMALRELWFDVYLKKYVPGLKNWYYTTSPPLAPALIQSGYLSVDNLAARCRPQVVVGPASEIDALAALGAAEGPRLPLHTSRGNVILVKKGNPKAIRTVWDLGRADIRVVTPNPKTEQGTFANYSGSIYDIAAGDPAPPKGANARQLYNAIFNNGEIKNKWLSGSRIHHREIPWSIAHGQADAGVIFYHLAFYLAQSFPELFEIVPLGGTVDKPQPLPGNRTATLYATRVGGDWNAVQLNAREKLIEAFSSEDFTQILQKYGLRRP</sequence>
<gene>
    <name evidence="1" type="ORF">ISF26_20325</name>
</gene>
<evidence type="ECO:0000313" key="2">
    <source>
        <dbReference type="Proteomes" id="UP001054846"/>
    </source>
</evidence>
<dbReference type="Pfam" id="PF13531">
    <property type="entry name" value="SBP_bac_11"/>
    <property type="match status" value="1"/>
</dbReference>